<evidence type="ECO:0000256" key="1">
    <source>
        <dbReference type="SAM" id="Phobius"/>
    </source>
</evidence>
<keyword evidence="1" id="KW-1133">Transmembrane helix</keyword>
<organism evidence="3 4">
    <name type="scientific">Cellulosilyticum lentocellum (strain ATCC 49066 / DSM 5427 / NCIMB 11756 / RHM5)</name>
    <name type="common">Clostridium lentocellum</name>
    <dbReference type="NCBI Taxonomy" id="642492"/>
    <lineage>
        <taxon>Bacteria</taxon>
        <taxon>Bacillati</taxon>
        <taxon>Bacillota</taxon>
        <taxon>Clostridia</taxon>
        <taxon>Lachnospirales</taxon>
        <taxon>Cellulosilyticaceae</taxon>
        <taxon>Cellulosilyticum</taxon>
    </lineage>
</organism>
<dbReference type="GO" id="GO:0016740">
    <property type="term" value="F:transferase activity"/>
    <property type="evidence" value="ECO:0007669"/>
    <property type="project" value="UniProtKB-KW"/>
</dbReference>
<accession>F2JIK9</accession>
<dbReference type="InterPro" id="IPR050256">
    <property type="entry name" value="Glycosyltransferase_2"/>
</dbReference>
<dbReference type="PANTHER" id="PTHR48090:SF8">
    <property type="entry name" value="GLYCOSYLTRANSFERASE CSBB-RELATED"/>
    <property type="match status" value="1"/>
</dbReference>
<protein>
    <submittedName>
        <fullName evidence="3">Glycosyl transferase family 2</fullName>
    </submittedName>
</protein>
<feature type="transmembrane region" description="Helical" evidence="1">
    <location>
        <begin position="261"/>
        <end position="287"/>
    </location>
</feature>
<dbReference type="HOGENOM" id="CLU_033536_0_1_9"/>
<keyword evidence="3" id="KW-0808">Transferase</keyword>
<keyword evidence="1" id="KW-0812">Transmembrane</keyword>
<evidence type="ECO:0000259" key="2">
    <source>
        <dbReference type="Pfam" id="PF00535"/>
    </source>
</evidence>
<feature type="transmembrane region" description="Helical" evidence="1">
    <location>
        <begin position="228"/>
        <end position="249"/>
    </location>
</feature>
<dbReference type="CDD" id="cd04187">
    <property type="entry name" value="DPM1_like_bac"/>
    <property type="match status" value="1"/>
</dbReference>
<keyword evidence="1" id="KW-0472">Membrane</keyword>
<evidence type="ECO:0000313" key="3">
    <source>
        <dbReference type="EMBL" id="ADZ85479.1"/>
    </source>
</evidence>
<dbReference type="EMBL" id="CP002582">
    <property type="protein sequence ID" value="ADZ85479.1"/>
    <property type="molecule type" value="Genomic_DNA"/>
</dbReference>
<dbReference type="InterPro" id="IPR029044">
    <property type="entry name" value="Nucleotide-diphossugar_trans"/>
</dbReference>
<sequence length="319" mass="36222">MSKLSIIIPVYYNSDTLEALYEDMKKVVLSVVEDYEIVMIDDGSGDNSWDVMNSLSKRDSRIKLVKLSRNFGSHAAILAGLSVCTGDCATIKAADLQEPSEILLEMHESWKKGNKVVLAVRSDRQESYSQKLFANLYYWLIRKFAIPSMPEGGFDCYLIDRKVIEVLRMLDETNSAVTLQILWSGFKRDTIYYVRQKREVGVSRWTLAKKVKLVVDSLVGFSFVPIRFMSIIGGFFSLVSFIWMLVVIAQKMMGDIQVQGWTALMIVVLFSSGLILLTLGILGEYIWRILDASRNRPVYIVEEIRDEEISDSNSSSEVS</sequence>
<gene>
    <name evidence="3" type="ordered locus">Clole_3799</name>
</gene>
<dbReference type="Proteomes" id="UP000008467">
    <property type="component" value="Chromosome"/>
</dbReference>
<proteinExistence type="predicted"/>
<dbReference type="GO" id="GO:0005886">
    <property type="term" value="C:plasma membrane"/>
    <property type="evidence" value="ECO:0007669"/>
    <property type="project" value="TreeGrafter"/>
</dbReference>
<name>F2JIK9_CELLD</name>
<dbReference type="Pfam" id="PF00535">
    <property type="entry name" value="Glycos_transf_2"/>
    <property type="match status" value="1"/>
</dbReference>
<evidence type="ECO:0000313" key="4">
    <source>
        <dbReference type="Proteomes" id="UP000008467"/>
    </source>
</evidence>
<dbReference type="eggNOG" id="COG0463">
    <property type="taxonomic scope" value="Bacteria"/>
</dbReference>
<dbReference type="KEGG" id="cle:Clole_3799"/>
<dbReference type="PANTHER" id="PTHR48090">
    <property type="entry name" value="UNDECAPRENYL-PHOSPHATE 4-DEOXY-4-FORMAMIDO-L-ARABINOSE TRANSFERASE-RELATED"/>
    <property type="match status" value="1"/>
</dbReference>
<dbReference type="RefSeq" id="WP_013658753.1">
    <property type="nucleotide sequence ID" value="NC_015275.1"/>
</dbReference>
<dbReference type="AlphaFoldDB" id="F2JIK9"/>
<reference evidence="3 4" key="1">
    <citation type="journal article" date="2011" name="J. Bacteriol.">
        <title>Complete genome sequence of the cellulose-degrading bacterium Cellulosilyticum lentocellum.</title>
        <authorList>
            <consortium name="US DOE Joint Genome Institute"/>
            <person name="Miller D.A."/>
            <person name="Suen G."/>
            <person name="Bruce D."/>
            <person name="Copeland A."/>
            <person name="Cheng J.F."/>
            <person name="Detter C."/>
            <person name="Goodwin L.A."/>
            <person name="Han C.S."/>
            <person name="Hauser L.J."/>
            <person name="Land M.L."/>
            <person name="Lapidus A."/>
            <person name="Lucas S."/>
            <person name="Meincke L."/>
            <person name="Pitluck S."/>
            <person name="Tapia R."/>
            <person name="Teshima H."/>
            <person name="Woyke T."/>
            <person name="Fox B.G."/>
            <person name="Angert E.R."/>
            <person name="Currie C.R."/>
        </authorList>
    </citation>
    <scope>NUCLEOTIDE SEQUENCE [LARGE SCALE GENOMIC DNA]</scope>
    <source>
        <strain evidence="4">ATCC 49066 / DSM 5427 / NCIMB 11756 / RHM5</strain>
    </source>
</reference>
<feature type="domain" description="Glycosyltransferase 2-like" evidence="2">
    <location>
        <begin position="5"/>
        <end position="144"/>
    </location>
</feature>
<dbReference type="Gene3D" id="3.90.550.10">
    <property type="entry name" value="Spore Coat Polysaccharide Biosynthesis Protein SpsA, Chain A"/>
    <property type="match status" value="1"/>
</dbReference>
<keyword evidence="4" id="KW-1185">Reference proteome</keyword>
<dbReference type="STRING" id="642492.Clole_3799"/>
<dbReference type="InterPro" id="IPR001173">
    <property type="entry name" value="Glyco_trans_2-like"/>
</dbReference>
<dbReference type="SUPFAM" id="SSF53448">
    <property type="entry name" value="Nucleotide-diphospho-sugar transferases"/>
    <property type="match status" value="1"/>
</dbReference>